<reference evidence="12" key="2">
    <citation type="journal article" date="2021" name="PeerJ">
        <title>Extensive microbial diversity within the chicken gut microbiome revealed by metagenomics and culture.</title>
        <authorList>
            <person name="Gilroy R."/>
            <person name="Ravi A."/>
            <person name="Getino M."/>
            <person name="Pursley I."/>
            <person name="Horton D.L."/>
            <person name="Alikhan N.F."/>
            <person name="Baker D."/>
            <person name="Gharbi K."/>
            <person name="Hall N."/>
            <person name="Watson M."/>
            <person name="Adriaenssens E.M."/>
            <person name="Foster-Nyarko E."/>
            <person name="Jarju S."/>
            <person name="Secka A."/>
            <person name="Antonio M."/>
            <person name="Oren A."/>
            <person name="Chaudhuri R.R."/>
            <person name="La Ragione R."/>
            <person name="Hildebrand F."/>
            <person name="Pallen M.J."/>
        </authorList>
    </citation>
    <scope>NUCLEOTIDE SEQUENCE</scope>
    <source>
        <strain evidence="12">CHK195-4489</strain>
    </source>
</reference>
<evidence type="ECO:0000256" key="8">
    <source>
        <dbReference type="ARBA" id="ARBA00022759"/>
    </source>
</evidence>
<evidence type="ECO:0000256" key="5">
    <source>
        <dbReference type="ARBA" id="ARBA00012180"/>
    </source>
</evidence>
<evidence type="ECO:0000256" key="9">
    <source>
        <dbReference type="ARBA" id="ARBA00022801"/>
    </source>
</evidence>
<dbReference type="SUPFAM" id="SSF53098">
    <property type="entry name" value="Ribonuclease H-like"/>
    <property type="match status" value="1"/>
</dbReference>
<dbReference type="GO" id="GO:0004523">
    <property type="term" value="F:RNA-DNA hybrid ribonuclease activity"/>
    <property type="evidence" value="ECO:0007669"/>
    <property type="project" value="UniProtKB-EC"/>
</dbReference>
<reference evidence="12" key="1">
    <citation type="submission" date="2020-10" db="EMBL/GenBank/DDBJ databases">
        <authorList>
            <person name="Gilroy R."/>
        </authorList>
    </citation>
    <scope>NUCLEOTIDE SEQUENCE</scope>
    <source>
        <strain evidence="12">CHK195-4489</strain>
    </source>
</reference>
<dbReference type="InterPro" id="IPR012337">
    <property type="entry name" value="RNaseH-like_sf"/>
</dbReference>
<dbReference type="GO" id="GO:0046872">
    <property type="term" value="F:metal ion binding"/>
    <property type="evidence" value="ECO:0007669"/>
    <property type="project" value="UniProtKB-KW"/>
</dbReference>
<name>A0A9D1I927_9CLOT</name>
<proteinExistence type="inferred from homology"/>
<evidence type="ECO:0000256" key="10">
    <source>
        <dbReference type="ARBA" id="ARBA00022842"/>
    </source>
</evidence>
<evidence type="ECO:0000256" key="6">
    <source>
        <dbReference type="ARBA" id="ARBA00022722"/>
    </source>
</evidence>
<comment type="caution">
    <text evidence="12">The sequence shown here is derived from an EMBL/GenBank/DDBJ whole genome shotgun (WGS) entry which is preliminary data.</text>
</comment>
<keyword evidence="8" id="KW-0255">Endonuclease</keyword>
<keyword evidence="6" id="KW-0540">Nuclease</keyword>
<dbReference type="InterPro" id="IPR002156">
    <property type="entry name" value="RNaseH_domain"/>
</dbReference>
<protein>
    <recommendedName>
        <fullName evidence="5">ribonuclease H</fullName>
        <ecNumber evidence="5">3.1.26.4</ecNumber>
    </recommendedName>
</protein>
<organism evidence="12 13">
    <name type="scientific">Candidatus Egerieisoma faecipullorum</name>
    <dbReference type="NCBI Taxonomy" id="2840963"/>
    <lineage>
        <taxon>Bacteria</taxon>
        <taxon>Bacillati</taxon>
        <taxon>Bacillota</taxon>
        <taxon>Clostridia</taxon>
        <taxon>Eubacteriales</taxon>
        <taxon>Clostridiaceae</taxon>
        <taxon>Clostridiaceae incertae sedis</taxon>
        <taxon>Candidatus Egerieisoma</taxon>
    </lineage>
</organism>
<dbReference type="EC" id="3.1.26.4" evidence="5"/>
<keyword evidence="7" id="KW-0479">Metal-binding</keyword>
<dbReference type="CDD" id="cd09278">
    <property type="entry name" value="RNase_HI_prokaryote_like"/>
    <property type="match status" value="1"/>
</dbReference>
<sequence>MMKKVIIYTDGACSGNPGPGGYAAILICDGVQKEISGGEAETTNNRMELMAPIEALKLLKEKCDVEIYSDSSYVVDSFTKGWIYSWKKNGWKRKDGPLKNPE</sequence>
<feature type="non-terminal residue" evidence="12">
    <location>
        <position position="102"/>
    </location>
</feature>
<evidence type="ECO:0000256" key="1">
    <source>
        <dbReference type="ARBA" id="ARBA00000077"/>
    </source>
</evidence>
<keyword evidence="10" id="KW-0460">Magnesium</keyword>
<evidence type="ECO:0000313" key="12">
    <source>
        <dbReference type="EMBL" id="HIU30122.1"/>
    </source>
</evidence>
<comment type="catalytic activity">
    <reaction evidence="1">
        <text>Endonucleolytic cleavage to 5'-phosphomonoester.</text>
        <dbReference type="EC" id="3.1.26.4"/>
    </reaction>
</comment>
<dbReference type="InterPro" id="IPR022892">
    <property type="entry name" value="RNaseHI"/>
</dbReference>
<feature type="domain" description="RNase H type-1" evidence="11">
    <location>
        <begin position="1"/>
        <end position="102"/>
    </location>
</feature>
<dbReference type="GO" id="GO:0043137">
    <property type="term" value="P:DNA replication, removal of RNA primer"/>
    <property type="evidence" value="ECO:0007669"/>
    <property type="project" value="TreeGrafter"/>
</dbReference>
<evidence type="ECO:0000256" key="7">
    <source>
        <dbReference type="ARBA" id="ARBA00022723"/>
    </source>
</evidence>
<dbReference type="AlphaFoldDB" id="A0A9D1I927"/>
<dbReference type="GO" id="GO:0003676">
    <property type="term" value="F:nucleic acid binding"/>
    <property type="evidence" value="ECO:0007669"/>
    <property type="project" value="InterPro"/>
</dbReference>
<comment type="similarity">
    <text evidence="3">Belongs to the RNase H family.</text>
</comment>
<dbReference type="InterPro" id="IPR050092">
    <property type="entry name" value="RNase_H"/>
</dbReference>
<keyword evidence="9" id="KW-0378">Hydrolase</keyword>
<comment type="cofactor">
    <cofactor evidence="2">
        <name>Mg(2+)</name>
        <dbReference type="ChEBI" id="CHEBI:18420"/>
    </cofactor>
</comment>
<dbReference type="PANTHER" id="PTHR10642:SF26">
    <property type="entry name" value="RIBONUCLEASE H1"/>
    <property type="match status" value="1"/>
</dbReference>
<dbReference type="EMBL" id="DVMM01000160">
    <property type="protein sequence ID" value="HIU30122.1"/>
    <property type="molecule type" value="Genomic_DNA"/>
</dbReference>
<dbReference type="Pfam" id="PF00075">
    <property type="entry name" value="RNase_H"/>
    <property type="match status" value="1"/>
</dbReference>
<evidence type="ECO:0000256" key="3">
    <source>
        <dbReference type="ARBA" id="ARBA00005300"/>
    </source>
</evidence>
<evidence type="ECO:0000259" key="11">
    <source>
        <dbReference type="PROSITE" id="PS50879"/>
    </source>
</evidence>
<comment type="subunit">
    <text evidence="4">Monomer.</text>
</comment>
<evidence type="ECO:0000256" key="4">
    <source>
        <dbReference type="ARBA" id="ARBA00011245"/>
    </source>
</evidence>
<accession>A0A9D1I927</accession>
<gene>
    <name evidence="12" type="ORF">IAD50_07495</name>
</gene>
<dbReference type="Gene3D" id="3.30.420.10">
    <property type="entry name" value="Ribonuclease H-like superfamily/Ribonuclease H"/>
    <property type="match status" value="1"/>
</dbReference>
<evidence type="ECO:0000256" key="2">
    <source>
        <dbReference type="ARBA" id="ARBA00001946"/>
    </source>
</evidence>
<evidence type="ECO:0000313" key="13">
    <source>
        <dbReference type="Proteomes" id="UP000824089"/>
    </source>
</evidence>
<dbReference type="Proteomes" id="UP000824089">
    <property type="component" value="Unassembled WGS sequence"/>
</dbReference>
<dbReference type="InterPro" id="IPR036397">
    <property type="entry name" value="RNaseH_sf"/>
</dbReference>
<dbReference type="PROSITE" id="PS50879">
    <property type="entry name" value="RNASE_H_1"/>
    <property type="match status" value="1"/>
</dbReference>
<dbReference type="PANTHER" id="PTHR10642">
    <property type="entry name" value="RIBONUCLEASE H1"/>
    <property type="match status" value="1"/>
</dbReference>